<dbReference type="EMBL" id="NWSH01002402">
    <property type="protein sequence ID" value="PCG68370.1"/>
    <property type="molecule type" value="Genomic_DNA"/>
</dbReference>
<reference evidence="2" key="1">
    <citation type="submission" date="2017-09" db="EMBL/GenBank/DDBJ databases">
        <title>Contemporary evolution of a Lepidopteran species, Heliothis virescens, in response to modern agricultural practices.</title>
        <authorList>
            <person name="Fritz M.L."/>
            <person name="Deyonke A.M."/>
            <person name="Papanicolaou A."/>
            <person name="Micinski S."/>
            <person name="Westbrook J."/>
            <person name="Gould F."/>
        </authorList>
    </citation>
    <scope>NUCLEOTIDE SEQUENCE [LARGE SCALE GENOMIC DNA]</scope>
    <source>
        <strain evidence="2">HvINT-</strain>
        <tissue evidence="2">Whole body</tissue>
    </source>
</reference>
<feature type="chain" id="PRO_5012042718" evidence="1">
    <location>
        <begin position="17"/>
        <end position="164"/>
    </location>
</feature>
<proteinExistence type="predicted"/>
<evidence type="ECO:0000256" key="1">
    <source>
        <dbReference type="SAM" id="SignalP"/>
    </source>
</evidence>
<keyword evidence="1" id="KW-0732">Signal</keyword>
<accession>A0A2A4JAA3</accession>
<evidence type="ECO:0000313" key="2">
    <source>
        <dbReference type="EMBL" id="PCG68370.1"/>
    </source>
</evidence>
<name>A0A2A4JAA3_HELVI</name>
<protein>
    <submittedName>
        <fullName evidence="2">Uncharacterized protein</fullName>
    </submittedName>
</protein>
<dbReference type="AlphaFoldDB" id="A0A2A4JAA3"/>
<sequence length="164" mass="18530">MYRVVILSFVFAVALADVDKKQCRHVFHPHAMHCCKKGPPEEKLIMPDDMSECLQTSRDPITCERDLCIAKKKGFATDDGKLDKTKLVDVVTKDLGSDASLLEDVKANCINGDIENYAPPEFCDFMKMRHCISVQMLNHCPEWEDSSDCKEIKGVVQDCVKLFS</sequence>
<comment type="caution">
    <text evidence="2">The sequence shown here is derived from an EMBL/GenBank/DDBJ whole genome shotgun (WGS) entry which is preliminary data.</text>
</comment>
<organism evidence="2">
    <name type="scientific">Heliothis virescens</name>
    <name type="common">Tobacco budworm moth</name>
    <dbReference type="NCBI Taxonomy" id="7102"/>
    <lineage>
        <taxon>Eukaryota</taxon>
        <taxon>Metazoa</taxon>
        <taxon>Ecdysozoa</taxon>
        <taxon>Arthropoda</taxon>
        <taxon>Hexapoda</taxon>
        <taxon>Insecta</taxon>
        <taxon>Pterygota</taxon>
        <taxon>Neoptera</taxon>
        <taxon>Endopterygota</taxon>
        <taxon>Lepidoptera</taxon>
        <taxon>Glossata</taxon>
        <taxon>Ditrysia</taxon>
        <taxon>Noctuoidea</taxon>
        <taxon>Noctuidae</taxon>
        <taxon>Heliothinae</taxon>
        <taxon>Heliothis</taxon>
    </lineage>
</organism>
<gene>
    <name evidence="2" type="ORF">B5V51_5321</name>
</gene>
<feature type="signal peptide" evidence="1">
    <location>
        <begin position="1"/>
        <end position="16"/>
    </location>
</feature>
<dbReference type="Gene3D" id="1.10.238.270">
    <property type="match status" value="1"/>
</dbReference>